<sequence length="532" mass="60728">MNNARQELYDRIRESSKKEVILEEMVSLGFWNEADPAFQKAQGAIERTGELEREMRALHTELSRLENKEAMIRAIRKRNMAQAKERRAETKARRLAARKARAEKWRREKQRDILYLGDGHSQTLQDRESDAARLGRTGDLPVLHDAAQLASAMEISVGELRWLAFGRKVSKVAHYQRFYVPKKTGGLRLIAAPMPRLKEMQRWVLREILEKVPLHEAATGFRNGISIVDNARRHVGSDVVINMDLKDFFPTLSYRRVKGVYRKLGYSGQVATILAMLTTEPEMDRVEMDGTLYWVARGERRLPQGAPSSPALTNIACRRLDRRLAALAEEWGYRYSRYADDLTFSANGEAASRAGKILRGARFIVEQEGFVVHPDKTRVLRRGRRQEVTGIVVNDKLSVDRKTLRRFRATLHQVERHGPQGRTWGHSPDVIAALTGYATFVKMVDSERAEPFLAQLERIREKWGYEPPAWDPGPIREPSWQRYQPEPEPAESDIATEATAEAGGAAGSEAEARAPGEAESAENHKKPWWKFW</sequence>
<feature type="domain" description="Reverse transcriptase" evidence="12">
    <location>
        <begin position="161"/>
        <end position="393"/>
    </location>
</feature>
<gene>
    <name evidence="13" type="ORF">J3U87_32130</name>
</gene>
<evidence type="ECO:0000256" key="10">
    <source>
        <dbReference type="SAM" id="Coils"/>
    </source>
</evidence>
<accession>A0A8A4TMW3</accession>
<keyword evidence="3" id="KW-0548">Nucleotidyltransferase</keyword>
<keyword evidence="2" id="KW-0808">Transferase</keyword>
<dbReference type="PANTHER" id="PTHR34047">
    <property type="entry name" value="NUCLEAR INTRON MATURASE 1, MITOCHONDRIAL-RELATED"/>
    <property type="match status" value="1"/>
</dbReference>
<dbReference type="Proteomes" id="UP000663929">
    <property type="component" value="Chromosome"/>
</dbReference>
<evidence type="ECO:0000256" key="4">
    <source>
        <dbReference type="ARBA" id="ARBA00022723"/>
    </source>
</evidence>
<dbReference type="PROSITE" id="PS50878">
    <property type="entry name" value="RT_POL"/>
    <property type="match status" value="1"/>
</dbReference>
<keyword evidence="4" id="KW-0479">Metal-binding</keyword>
<evidence type="ECO:0000313" key="14">
    <source>
        <dbReference type="Proteomes" id="UP000663929"/>
    </source>
</evidence>
<dbReference type="KEGG" id="scor:J3U87_32130"/>
<dbReference type="GO" id="GO:0046872">
    <property type="term" value="F:metal ion binding"/>
    <property type="evidence" value="ECO:0007669"/>
    <property type="project" value="UniProtKB-KW"/>
</dbReference>
<dbReference type="InterPro" id="IPR000123">
    <property type="entry name" value="Reverse_transcriptase_msDNA"/>
</dbReference>
<keyword evidence="10" id="KW-0175">Coiled coil</keyword>
<dbReference type="GO" id="GO:0003964">
    <property type="term" value="F:RNA-directed DNA polymerase activity"/>
    <property type="evidence" value="ECO:0007669"/>
    <property type="project" value="UniProtKB-KW"/>
</dbReference>
<feature type="region of interest" description="Disordered" evidence="11">
    <location>
        <begin position="470"/>
        <end position="532"/>
    </location>
</feature>
<evidence type="ECO:0000256" key="6">
    <source>
        <dbReference type="ARBA" id="ARBA00022918"/>
    </source>
</evidence>
<feature type="coiled-coil region" evidence="10">
    <location>
        <begin position="48"/>
        <end position="100"/>
    </location>
</feature>
<dbReference type="PRINTS" id="PR00866">
    <property type="entry name" value="RNADNAPOLMS"/>
</dbReference>
<dbReference type="CDD" id="cd03487">
    <property type="entry name" value="RT_Bac_retron_II"/>
    <property type="match status" value="1"/>
</dbReference>
<evidence type="ECO:0000256" key="5">
    <source>
        <dbReference type="ARBA" id="ARBA00022842"/>
    </source>
</evidence>
<name>A0A8A4TMW3_SULCO</name>
<dbReference type="PANTHER" id="PTHR34047:SF7">
    <property type="entry name" value="RNA-DIRECTED DNA POLYMERASE"/>
    <property type="match status" value="1"/>
</dbReference>
<keyword evidence="5" id="KW-0460">Magnesium</keyword>
<comment type="catalytic activity">
    <reaction evidence="9">
        <text>DNA(n) + a 2'-deoxyribonucleoside 5'-triphosphate = DNA(n+1) + diphosphate</text>
        <dbReference type="Rhea" id="RHEA:22508"/>
        <dbReference type="Rhea" id="RHEA-COMP:17339"/>
        <dbReference type="Rhea" id="RHEA-COMP:17340"/>
        <dbReference type="ChEBI" id="CHEBI:33019"/>
        <dbReference type="ChEBI" id="CHEBI:61560"/>
        <dbReference type="ChEBI" id="CHEBI:173112"/>
        <dbReference type="EC" id="2.7.7.49"/>
    </reaction>
</comment>
<dbReference type="EC" id="2.7.7.49" evidence="1"/>
<keyword evidence="7" id="KW-0051">Antiviral defense</keyword>
<evidence type="ECO:0000256" key="3">
    <source>
        <dbReference type="ARBA" id="ARBA00022695"/>
    </source>
</evidence>
<keyword evidence="14" id="KW-1185">Reference proteome</keyword>
<evidence type="ECO:0000313" key="13">
    <source>
        <dbReference type="EMBL" id="QTD50258.1"/>
    </source>
</evidence>
<keyword evidence="6 13" id="KW-0695">RNA-directed DNA polymerase</keyword>
<evidence type="ECO:0000256" key="1">
    <source>
        <dbReference type="ARBA" id="ARBA00012493"/>
    </source>
</evidence>
<dbReference type="AlphaFoldDB" id="A0A8A4TMW3"/>
<evidence type="ECO:0000259" key="12">
    <source>
        <dbReference type="PROSITE" id="PS50878"/>
    </source>
</evidence>
<dbReference type="Pfam" id="PF00078">
    <property type="entry name" value="RVT_1"/>
    <property type="match status" value="1"/>
</dbReference>
<feature type="compositionally biased region" description="Basic and acidic residues" evidence="11">
    <location>
        <begin position="510"/>
        <end position="525"/>
    </location>
</feature>
<dbReference type="GO" id="GO:0003723">
    <property type="term" value="F:RNA binding"/>
    <property type="evidence" value="ECO:0007669"/>
    <property type="project" value="InterPro"/>
</dbReference>
<feature type="compositionally biased region" description="Low complexity" evidence="11">
    <location>
        <begin position="495"/>
        <end position="509"/>
    </location>
</feature>
<dbReference type="InterPro" id="IPR000477">
    <property type="entry name" value="RT_dom"/>
</dbReference>
<dbReference type="InterPro" id="IPR051083">
    <property type="entry name" value="GrpII_Intron_Splice-Mob/Def"/>
</dbReference>
<dbReference type="EMBL" id="CP071793">
    <property type="protein sequence ID" value="QTD50258.1"/>
    <property type="molecule type" value="Genomic_DNA"/>
</dbReference>
<reference evidence="13" key="1">
    <citation type="submission" date="2021-03" db="EMBL/GenBank/DDBJ databases">
        <title>Acanthopleuribacteraceae sp. M133.</title>
        <authorList>
            <person name="Wang G."/>
        </authorList>
    </citation>
    <scope>NUCLEOTIDE SEQUENCE</scope>
    <source>
        <strain evidence="13">M133</strain>
    </source>
</reference>
<dbReference type="RefSeq" id="WP_237379888.1">
    <property type="nucleotide sequence ID" value="NZ_CP071793.1"/>
</dbReference>
<evidence type="ECO:0000256" key="9">
    <source>
        <dbReference type="ARBA" id="ARBA00048173"/>
    </source>
</evidence>
<dbReference type="GO" id="GO:0051607">
    <property type="term" value="P:defense response to virus"/>
    <property type="evidence" value="ECO:0007669"/>
    <property type="project" value="UniProtKB-KW"/>
</dbReference>
<organism evidence="13 14">
    <name type="scientific">Sulfidibacter corallicola</name>
    <dbReference type="NCBI Taxonomy" id="2818388"/>
    <lineage>
        <taxon>Bacteria</taxon>
        <taxon>Pseudomonadati</taxon>
        <taxon>Acidobacteriota</taxon>
        <taxon>Holophagae</taxon>
        <taxon>Acanthopleuribacterales</taxon>
        <taxon>Acanthopleuribacteraceae</taxon>
        <taxon>Sulfidibacter</taxon>
    </lineage>
</organism>
<dbReference type="InterPro" id="IPR043502">
    <property type="entry name" value="DNA/RNA_pol_sf"/>
</dbReference>
<proteinExistence type="inferred from homology"/>
<dbReference type="SUPFAM" id="SSF56672">
    <property type="entry name" value="DNA/RNA polymerases"/>
    <property type="match status" value="1"/>
</dbReference>
<comment type="similarity">
    <text evidence="8">Belongs to the bacterial reverse transcriptase family.</text>
</comment>
<protein>
    <recommendedName>
        <fullName evidence="1">RNA-directed DNA polymerase</fullName>
        <ecNumber evidence="1">2.7.7.49</ecNumber>
    </recommendedName>
</protein>
<evidence type="ECO:0000256" key="8">
    <source>
        <dbReference type="ARBA" id="ARBA00034120"/>
    </source>
</evidence>
<evidence type="ECO:0000256" key="11">
    <source>
        <dbReference type="SAM" id="MobiDB-lite"/>
    </source>
</evidence>
<evidence type="ECO:0000256" key="7">
    <source>
        <dbReference type="ARBA" id="ARBA00023118"/>
    </source>
</evidence>
<evidence type="ECO:0000256" key="2">
    <source>
        <dbReference type="ARBA" id="ARBA00022679"/>
    </source>
</evidence>